<dbReference type="EMBL" id="WVTA01000002">
    <property type="protein sequence ID" value="KAK3215748.1"/>
    <property type="molecule type" value="Genomic_DNA"/>
</dbReference>
<gene>
    <name evidence="3" type="ORF">GRF29_8g936452</name>
</gene>
<accession>A0AAN6M4P9</accession>
<evidence type="ECO:0000256" key="2">
    <source>
        <dbReference type="SAM" id="SignalP"/>
    </source>
</evidence>
<name>A0AAN6M4P9_9PLEO</name>
<comment type="caution">
    <text evidence="3">The sequence shown here is derived from an EMBL/GenBank/DDBJ whole genome shotgun (WGS) entry which is preliminary data.</text>
</comment>
<feature type="compositionally biased region" description="Low complexity" evidence="1">
    <location>
        <begin position="59"/>
        <end position="68"/>
    </location>
</feature>
<feature type="region of interest" description="Disordered" evidence="1">
    <location>
        <begin position="48"/>
        <end position="68"/>
    </location>
</feature>
<evidence type="ECO:0000313" key="4">
    <source>
        <dbReference type="Proteomes" id="UP001280581"/>
    </source>
</evidence>
<dbReference type="PROSITE" id="PS51257">
    <property type="entry name" value="PROKAR_LIPOPROTEIN"/>
    <property type="match status" value="1"/>
</dbReference>
<keyword evidence="2" id="KW-0732">Signal</keyword>
<proteinExistence type="predicted"/>
<keyword evidence="4" id="KW-1185">Reference proteome</keyword>
<feature type="signal peptide" evidence="2">
    <location>
        <begin position="1"/>
        <end position="18"/>
    </location>
</feature>
<evidence type="ECO:0000313" key="3">
    <source>
        <dbReference type="EMBL" id="KAK3215748.1"/>
    </source>
</evidence>
<sequence length="99" mass="9835">MFRYTILSLALLAACVVGHEGHDDHSAVVYTTVMVMDGVTTTMAMTADASGHDHGHGESTPTSAAALSTSSSQGLALPTSVPRIGVAGLVAAALAGVGI</sequence>
<evidence type="ECO:0000256" key="1">
    <source>
        <dbReference type="SAM" id="MobiDB-lite"/>
    </source>
</evidence>
<protein>
    <submittedName>
        <fullName evidence="3">Uncharacterized protein</fullName>
    </submittedName>
</protein>
<dbReference type="Proteomes" id="UP001280581">
    <property type="component" value="Unassembled WGS sequence"/>
</dbReference>
<organism evidence="3 4">
    <name type="scientific">Pseudopithomyces chartarum</name>
    <dbReference type="NCBI Taxonomy" id="1892770"/>
    <lineage>
        <taxon>Eukaryota</taxon>
        <taxon>Fungi</taxon>
        <taxon>Dikarya</taxon>
        <taxon>Ascomycota</taxon>
        <taxon>Pezizomycotina</taxon>
        <taxon>Dothideomycetes</taxon>
        <taxon>Pleosporomycetidae</taxon>
        <taxon>Pleosporales</taxon>
        <taxon>Massarineae</taxon>
        <taxon>Didymosphaeriaceae</taxon>
        <taxon>Pseudopithomyces</taxon>
    </lineage>
</organism>
<dbReference type="AlphaFoldDB" id="A0AAN6M4P9"/>
<feature type="chain" id="PRO_5042987956" evidence="2">
    <location>
        <begin position="19"/>
        <end position="99"/>
    </location>
</feature>
<reference evidence="3 4" key="1">
    <citation type="submission" date="2021-02" db="EMBL/GenBank/DDBJ databases">
        <title>Genome assembly of Pseudopithomyces chartarum.</title>
        <authorList>
            <person name="Jauregui R."/>
            <person name="Singh J."/>
            <person name="Voisey C."/>
        </authorList>
    </citation>
    <scope>NUCLEOTIDE SEQUENCE [LARGE SCALE GENOMIC DNA]</scope>
    <source>
        <strain evidence="3 4">AGR01</strain>
    </source>
</reference>